<dbReference type="PANTHER" id="PTHR30061">
    <property type="entry name" value="MALTOSE-BINDING PERIPLASMIC PROTEIN"/>
    <property type="match status" value="1"/>
</dbReference>
<evidence type="ECO:0000256" key="2">
    <source>
        <dbReference type="ARBA" id="ARBA00022448"/>
    </source>
</evidence>
<comment type="caution">
    <text evidence="6">The sequence shown here is derived from an EMBL/GenBank/DDBJ whole genome shotgun (WGS) entry which is preliminary data.</text>
</comment>
<protein>
    <submittedName>
        <fullName evidence="6">Sugar ABC transporter substrate-binding protein</fullName>
    </submittedName>
</protein>
<sequence>MTPRASRRTVLLAALTAAALVASACGRDSGDAGAQQGEEVSGGKASGQITVWAMGTEGEKLSVLADDFMKENPDAEVTVTPVPWDGAHNKLAAAIAGQETPDVTMLGTTWVGEFAKTGALDVVPPDFVSEGDFFPGAWETGVVDGTSYSVPWYVETRLLYVNKAVAAKAGITEAPRTWDDLKQAVRDMQAKGGAKWGTYLQPGQMGAWQTVMPFVWQNGGDIHDGSQFTLDSPQVVEALEYYRSFYDDGLSTKDRLREGETEPKVLSGEIASFVSGPWHIGLLNELGGEGKYDLWPMPSGPGDHTSFIGGSNLSVFENADNRDAAWKFVSYLMRPDVQVKWYRTVSDLPSVQAAWDDETLAGDPQLKVFGDQLDKAKAPPSIPTWEQIAAGVDTELEKVAKGASSPADAAKAMQSQATSIGTGD</sequence>
<dbReference type="SUPFAM" id="SSF53850">
    <property type="entry name" value="Periplasmic binding protein-like II"/>
    <property type="match status" value="1"/>
</dbReference>
<feature type="region of interest" description="Disordered" evidence="4">
    <location>
        <begin position="402"/>
        <end position="424"/>
    </location>
</feature>
<evidence type="ECO:0000256" key="4">
    <source>
        <dbReference type="SAM" id="MobiDB-lite"/>
    </source>
</evidence>
<accession>A0ABV9SC46</accession>
<dbReference type="CDD" id="cd14747">
    <property type="entry name" value="PBP2_MalE"/>
    <property type="match status" value="1"/>
</dbReference>
<evidence type="ECO:0000313" key="7">
    <source>
        <dbReference type="Proteomes" id="UP001595859"/>
    </source>
</evidence>
<evidence type="ECO:0000256" key="5">
    <source>
        <dbReference type="SAM" id="SignalP"/>
    </source>
</evidence>
<keyword evidence="2" id="KW-0813">Transport</keyword>
<dbReference type="Pfam" id="PF01547">
    <property type="entry name" value="SBP_bac_1"/>
    <property type="match status" value="1"/>
</dbReference>
<name>A0ABV9SC46_9PSEU</name>
<dbReference type="PROSITE" id="PS51318">
    <property type="entry name" value="TAT"/>
    <property type="match status" value="1"/>
</dbReference>
<dbReference type="EMBL" id="JBHSIS010000020">
    <property type="protein sequence ID" value="MFC4857409.1"/>
    <property type="molecule type" value="Genomic_DNA"/>
</dbReference>
<feature type="signal peptide" evidence="5">
    <location>
        <begin position="1"/>
        <end position="24"/>
    </location>
</feature>
<evidence type="ECO:0000313" key="6">
    <source>
        <dbReference type="EMBL" id="MFC4857409.1"/>
    </source>
</evidence>
<evidence type="ECO:0000256" key="3">
    <source>
        <dbReference type="ARBA" id="ARBA00022729"/>
    </source>
</evidence>
<organism evidence="6 7">
    <name type="scientific">Actinophytocola glycyrrhizae</name>
    <dbReference type="NCBI Taxonomy" id="2044873"/>
    <lineage>
        <taxon>Bacteria</taxon>
        <taxon>Bacillati</taxon>
        <taxon>Actinomycetota</taxon>
        <taxon>Actinomycetes</taxon>
        <taxon>Pseudonocardiales</taxon>
        <taxon>Pseudonocardiaceae</taxon>
    </lineage>
</organism>
<comment type="similarity">
    <text evidence="1">Belongs to the bacterial solute-binding protein 1 family.</text>
</comment>
<dbReference type="RefSeq" id="WP_378059409.1">
    <property type="nucleotide sequence ID" value="NZ_JBHSIS010000020.1"/>
</dbReference>
<dbReference type="Proteomes" id="UP001595859">
    <property type="component" value="Unassembled WGS sequence"/>
</dbReference>
<dbReference type="PROSITE" id="PS51257">
    <property type="entry name" value="PROKAR_LIPOPROTEIN"/>
    <property type="match status" value="1"/>
</dbReference>
<proteinExistence type="inferred from homology"/>
<feature type="chain" id="PRO_5045888737" evidence="5">
    <location>
        <begin position="25"/>
        <end position="424"/>
    </location>
</feature>
<keyword evidence="7" id="KW-1185">Reference proteome</keyword>
<dbReference type="InterPro" id="IPR006311">
    <property type="entry name" value="TAT_signal"/>
</dbReference>
<keyword evidence="3 5" id="KW-0732">Signal</keyword>
<feature type="compositionally biased region" description="Polar residues" evidence="4">
    <location>
        <begin position="413"/>
        <end position="424"/>
    </location>
</feature>
<dbReference type="PANTHER" id="PTHR30061:SF50">
    <property type="entry name" value="MALTOSE_MALTODEXTRIN-BINDING PERIPLASMIC PROTEIN"/>
    <property type="match status" value="1"/>
</dbReference>
<dbReference type="InterPro" id="IPR006059">
    <property type="entry name" value="SBP"/>
</dbReference>
<dbReference type="Gene3D" id="3.40.190.10">
    <property type="entry name" value="Periplasmic binding protein-like II"/>
    <property type="match status" value="2"/>
</dbReference>
<reference evidence="7" key="1">
    <citation type="journal article" date="2019" name="Int. J. Syst. Evol. Microbiol.">
        <title>The Global Catalogue of Microorganisms (GCM) 10K type strain sequencing project: providing services to taxonomists for standard genome sequencing and annotation.</title>
        <authorList>
            <consortium name="The Broad Institute Genomics Platform"/>
            <consortium name="The Broad Institute Genome Sequencing Center for Infectious Disease"/>
            <person name="Wu L."/>
            <person name="Ma J."/>
        </authorList>
    </citation>
    <scope>NUCLEOTIDE SEQUENCE [LARGE SCALE GENOMIC DNA]</scope>
    <source>
        <strain evidence="7">ZS-22-S1</strain>
    </source>
</reference>
<gene>
    <name evidence="6" type="ORF">ACFPCV_28270</name>
</gene>
<evidence type="ECO:0000256" key="1">
    <source>
        <dbReference type="ARBA" id="ARBA00008520"/>
    </source>
</evidence>